<dbReference type="GeneID" id="77189508"/>
<evidence type="ECO:0000313" key="7">
    <source>
        <dbReference type="Proteomes" id="UP001163632"/>
    </source>
</evidence>
<evidence type="ECO:0000313" key="4">
    <source>
        <dbReference type="EMBL" id="UZA51161.1"/>
    </source>
</evidence>
<evidence type="ECO:0000313" key="6">
    <source>
        <dbReference type="Proteomes" id="UP001163283"/>
    </source>
</evidence>
<dbReference type="CDD" id="cd00093">
    <property type="entry name" value="HTH_XRE"/>
    <property type="match status" value="1"/>
</dbReference>
<dbReference type="EMBL" id="CP087781">
    <property type="protein sequence ID" value="UZA51161.1"/>
    <property type="molecule type" value="Genomic_DNA"/>
</dbReference>
<sequence length="99" mass="11242">MFGERLKSERKRLGLTQETFGELCGVKLLAQSNYESGKRSPDADYLQKAHQAGVDVGYLVTGQQTALTQLDENERQLIEKLRQLPDEQKSAVMRFLLNN</sequence>
<dbReference type="InterPro" id="IPR010982">
    <property type="entry name" value="Lambda_DNA-bd_dom_sf"/>
</dbReference>
<feature type="domain" description="HTH cro/C1-type" evidence="1">
    <location>
        <begin position="6"/>
        <end position="59"/>
    </location>
</feature>
<dbReference type="Proteomes" id="UP001163632">
    <property type="component" value="Chromosome"/>
</dbReference>
<keyword evidence="7" id="KW-1185">Reference proteome</keyword>
<proteinExistence type="predicted"/>
<dbReference type="SMART" id="SM00530">
    <property type="entry name" value="HTH_XRE"/>
    <property type="match status" value="1"/>
</dbReference>
<dbReference type="EMBL" id="CP087830">
    <property type="protein sequence ID" value="UZA02627.1"/>
    <property type="molecule type" value="Genomic_DNA"/>
</dbReference>
<dbReference type="Pfam" id="PF01381">
    <property type="entry name" value="HTH_3"/>
    <property type="match status" value="1"/>
</dbReference>
<evidence type="ECO:0000313" key="3">
    <source>
        <dbReference type="EMBL" id="UZA03705.1"/>
    </source>
</evidence>
<organism evidence="5 6">
    <name type="scientific">Moraxella bovis</name>
    <dbReference type="NCBI Taxonomy" id="476"/>
    <lineage>
        <taxon>Bacteria</taxon>
        <taxon>Pseudomonadati</taxon>
        <taxon>Pseudomonadota</taxon>
        <taxon>Gammaproteobacteria</taxon>
        <taxon>Moraxellales</taxon>
        <taxon>Moraxellaceae</taxon>
        <taxon>Moraxella</taxon>
    </lineage>
</organism>
<dbReference type="KEGG" id="mboi:DQF64_11645"/>
<evidence type="ECO:0000259" key="1">
    <source>
        <dbReference type="PROSITE" id="PS50943"/>
    </source>
</evidence>
<dbReference type="Gene3D" id="1.10.260.40">
    <property type="entry name" value="lambda repressor-like DNA-binding domains"/>
    <property type="match status" value="1"/>
</dbReference>
<dbReference type="EMBL" id="CP087830">
    <property type="protein sequence ID" value="UZA03705.1"/>
    <property type="molecule type" value="Genomic_DNA"/>
</dbReference>
<accession>A0AAQ2Q1T8</accession>
<evidence type="ECO:0000313" key="5">
    <source>
        <dbReference type="EMBL" id="UZA52176.1"/>
    </source>
</evidence>
<dbReference type="RefSeq" id="WP_078274961.1">
    <property type="nucleotide sequence ID" value="NZ_CP030241.1"/>
</dbReference>
<dbReference type="InterPro" id="IPR001387">
    <property type="entry name" value="Cro/C1-type_HTH"/>
</dbReference>
<protein>
    <submittedName>
        <fullName evidence="5">Helix-turn-helix domain-containing protein</fullName>
    </submittedName>
</protein>
<dbReference type="GO" id="GO:0003677">
    <property type="term" value="F:DNA binding"/>
    <property type="evidence" value="ECO:0007669"/>
    <property type="project" value="InterPro"/>
</dbReference>
<dbReference type="EMBL" id="CP087781">
    <property type="protein sequence ID" value="UZA52176.1"/>
    <property type="molecule type" value="Genomic_DNA"/>
</dbReference>
<dbReference type="AlphaFoldDB" id="A0AAQ2Q1T8"/>
<dbReference type="SUPFAM" id="SSF47413">
    <property type="entry name" value="lambda repressor-like DNA-binding domains"/>
    <property type="match status" value="1"/>
</dbReference>
<dbReference type="KEGG" id="mboi:DQF64_02770"/>
<dbReference type="PROSITE" id="PS50943">
    <property type="entry name" value="HTH_CROC1"/>
    <property type="match status" value="1"/>
</dbReference>
<evidence type="ECO:0000313" key="2">
    <source>
        <dbReference type="EMBL" id="UZA02627.1"/>
    </source>
</evidence>
<gene>
    <name evidence="3" type="ORF">LP092_02810</name>
    <name evidence="2" type="ORF">LP092_11810</name>
    <name evidence="5" type="ORF">LP129_03210</name>
    <name evidence="4" type="ORF">LP129_11765</name>
</gene>
<dbReference type="Proteomes" id="UP001163283">
    <property type="component" value="Chromosome"/>
</dbReference>
<reference evidence="5 6" key="1">
    <citation type="journal article" date="2022" name="BMC Microbiol.">
        <title>Whole genome sequencing of Moraxella bovis strains from North America reveals two genotypes with different genetic determinants.</title>
        <authorList>
            <person name="Wynn E.L."/>
            <person name="Hille M.M."/>
            <person name="Loy J.D."/>
            <person name="Schuller G."/>
            <person name="Kuhn K.L."/>
            <person name="Dickey A.M."/>
            <person name="Bono J.L."/>
            <person name="Clawson M.L."/>
        </authorList>
    </citation>
    <scope>NUCLEOTIDE SEQUENCE [LARGE SCALE GENOMIC DNA]</scope>
    <source>
        <strain evidence="2">SAM102599</strain>
        <strain evidence="5 6">SAM57978</strain>
    </source>
</reference>
<name>A0AAQ2Q1T8_MORBO</name>